<feature type="transmembrane region" description="Helical" evidence="18">
    <location>
        <begin position="793"/>
        <end position="814"/>
    </location>
</feature>
<dbReference type="PROSITE" id="PS00154">
    <property type="entry name" value="ATPASE_E1_E2"/>
    <property type="match status" value="1"/>
</dbReference>
<feature type="transmembrane region" description="Helical" evidence="18">
    <location>
        <begin position="765"/>
        <end position="787"/>
    </location>
</feature>
<evidence type="ECO:0000256" key="2">
    <source>
        <dbReference type="ARBA" id="ARBA00006024"/>
    </source>
</evidence>
<dbReference type="GO" id="GO:0043682">
    <property type="term" value="F:P-type divalent copper transporter activity"/>
    <property type="evidence" value="ECO:0007669"/>
    <property type="project" value="UniProtKB-EC"/>
</dbReference>
<keyword evidence="14" id="KW-0406">Ion transport</keyword>
<dbReference type="KEGG" id="nva:G3M78_10465"/>
<dbReference type="GO" id="GO:0055070">
    <property type="term" value="P:copper ion homeostasis"/>
    <property type="evidence" value="ECO:0007669"/>
    <property type="project" value="TreeGrafter"/>
</dbReference>
<evidence type="ECO:0000256" key="18">
    <source>
        <dbReference type="RuleBase" id="RU362081"/>
    </source>
</evidence>
<dbReference type="InterPro" id="IPR023214">
    <property type="entry name" value="HAD_sf"/>
</dbReference>
<evidence type="ECO:0000256" key="15">
    <source>
        <dbReference type="ARBA" id="ARBA00023136"/>
    </source>
</evidence>
<evidence type="ECO:0000256" key="14">
    <source>
        <dbReference type="ARBA" id="ARBA00023065"/>
    </source>
</evidence>
<evidence type="ECO:0000256" key="6">
    <source>
        <dbReference type="ARBA" id="ARBA00022737"/>
    </source>
</evidence>
<feature type="domain" description="HMA" evidence="20">
    <location>
        <begin position="78"/>
        <end position="144"/>
    </location>
</feature>
<evidence type="ECO:0000256" key="3">
    <source>
        <dbReference type="ARBA" id="ARBA00022448"/>
    </source>
</evidence>
<dbReference type="InterPro" id="IPR001757">
    <property type="entry name" value="P_typ_ATPase"/>
</dbReference>
<keyword evidence="8" id="KW-0187">Copper transport</keyword>
<name>A0A7T0C3D4_9BACT</name>
<keyword evidence="15 18" id="KW-0472">Membrane</keyword>
<keyword evidence="5 18" id="KW-0479">Metal-binding</keyword>
<feature type="coiled-coil region" evidence="19">
    <location>
        <begin position="138"/>
        <end position="165"/>
    </location>
</feature>
<evidence type="ECO:0000256" key="10">
    <source>
        <dbReference type="ARBA" id="ARBA00022842"/>
    </source>
</evidence>
<sequence>MIDTTHDNSVSITLPIKGMTCASCSGRIENKTKQLPGMREAHVNLGAESGKFTFDPDQISSNQIIESIQGLGFEPGLSTQTFNVRGMTCASCVSRVEKGLKGFPGVLDARVNLASETASVEFLPSVNGFDDFKQRLEKMGFSLERRDESQEAERAEEERSQQEYKILKLKLIVAALSSLVIMMLSMGSMAAEPWSRWALLALSTPVQFWCAAQFYKHAWNGMRHGYADMNTLIAMGITAAYFYSLAITLFPDWGAVGGAPAEVYYDSAVMIIAFILLGRLLEARAKSKTTDAIRRLIQLQPKMARVKRDGMEKDIPVEEVVAGDWVIVRPGEQIPVDGEIIEGRTTVNESALTGESLPVDKVSGASVYGGTINQTGNFIIKATNLGKDSMLAHIIHRVEEAQGSRAPIQRLADQVASIFVPIVIGLAAFVFIFWMIFAEQLISESAFQFALTTCIAVLIVACPCALGLATPTAIMVGTGKGAELGILIKGGEALEQAGRLDTILFDKTGTLTHGKPVVTDSILAPDSGLTIEEFFSLAASLESRSEHPLATAVMEEAKSRKTSFLNIDESNALPGFGIEGRAGSKSLLLGNPRLMKERGIDMSLLEKYREELSAQGKTVMILCVDNHPEGIIAVRDQIKKEARQVVDRLREMGMDVLMLTGDNAGTASAIAKELGISKVFSEVLPTDKDDVVARLIKEGRTVAMVGDGINDAPALARAHVGIGLGTGTDIALEASDIALLSKDLNAVPNAILLSRATLRKIRQNLFWAFFYNILAIPVAAGAFYPLLGLLLKPSMAAAAMSFSSFSVVGNALLLKRFRP</sequence>
<keyword evidence="19" id="KW-0175">Coiled coil</keyword>
<dbReference type="Pfam" id="PF00122">
    <property type="entry name" value="E1-E2_ATPase"/>
    <property type="match status" value="1"/>
</dbReference>
<protein>
    <recommendedName>
        <fullName evidence="16">P-type Cu(2+) transporter</fullName>
        <ecNumber evidence="16">7.2.2.9</ecNumber>
    </recommendedName>
</protein>
<organism evidence="21 22">
    <name type="scientific">Candidatus Nitrohelix vancouverensis</name>
    <dbReference type="NCBI Taxonomy" id="2705534"/>
    <lineage>
        <taxon>Bacteria</taxon>
        <taxon>Pseudomonadati</taxon>
        <taxon>Nitrospinota/Tectimicrobiota group</taxon>
        <taxon>Nitrospinota</taxon>
        <taxon>Nitrospinia</taxon>
        <taxon>Nitrospinales</taxon>
        <taxon>Nitrospinaceae</taxon>
        <taxon>Candidatus Nitrohelix</taxon>
    </lineage>
</organism>
<keyword evidence="3" id="KW-0813">Transport</keyword>
<keyword evidence="11" id="KW-1278">Translocase</keyword>
<evidence type="ECO:0000256" key="8">
    <source>
        <dbReference type="ARBA" id="ARBA00022796"/>
    </source>
</evidence>
<evidence type="ECO:0000313" key="21">
    <source>
        <dbReference type="EMBL" id="QPJ65789.1"/>
    </source>
</evidence>
<dbReference type="Gene3D" id="3.40.50.1000">
    <property type="entry name" value="HAD superfamily/HAD-like"/>
    <property type="match status" value="1"/>
</dbReference>
<dbReference type="InterPro" id="IPR036412">
    <property type="entry name" value="HAD-like_sf"/>
</dbReference>
<dbReference type="NCBIfam" id="TIGR00003">
    <property type="entry name" value="copper ion binding protein"/>
    <property type="match status" value="2"/>
</dbReference>
<evidence type="ECO:0000256" key="9">
    <source>
        <dbReference type="ARBA" id="ARBA00022840"/>
    </source>
</evidence>
<dbReference type="InterPro" id="IPR018303">
    <property type="entry name" value="ATPase_P-typ_P_site"/>
</dbReference>
<dbReference type="InterPro" id="IPR059000">
    <property type="entry name" value="ATPase_P-type_domA"/>
</dbReference>
<dbReference type="FunFam" id="3.30.70.100:FF:000005">
    <property type="entry name" value="Copper-exporting P-type ATPase A"/>
    <property type="match status" value="2"/>
</dbReference>
<reference evidence="22" key="1">
    <citation type="submission" date="2020-02" db="EMBL/GenBank/DDBJ databases">
        <title>Genomic and physiological characterization of two novel Nitrospinaceae genera.</title>
        <authorList>
            <person name="Mueller A.J."/>
            <person name="Jung M.-Y."/>
            <person name="Strachan C.R."/>
            <person name="Herbold C.W."/>
            <person name="Kirkegaard R.H."/>
            <person name="Daims H."/>
        </authorList>
    </citation>
    <scope>NUCLEOTIDE SEQUENCE [LARGE SCALE GENOMIC DNA]</scope>
</reference>
<evidence type="ECO:0000313" key="22">
    <source>
        <dbReference type="Proteomes" id="UP000594464"/>
    </source>
</evidence>
<evidence type="ECO:0000256" key="5">
    <source>
        <dbReference type="ARBA" id="ARBA00022723"/>
    </source>
</evidence>
<dbReference type="PANTHER" id="PTHR43520:SF8">
    <property type="entry name" value="P-TYPE CU(+) TRANSPORTER"/>
    <property type="match status" value="1"/>
</dbReference>
<dbReference type="PRINTS" id="PR00943">
    <property type="entry name" value="CUATPASE"/>
</dbReference>
<dbReference type="Gene3D" id="3.30.70.100">
    <property type="match status" value="2"/>
</dbReference>
<dbReference type="InterPro" id="IPR008250">
    <property type="entry name" value="ATPase_P-typ_transduc_dom_A_sf"/>
</dbReference>
<keyword evidence="6" id="KW-0677">Repeat</keyword>
<evidence type="ECO:0000256" key="19">
    <source>
        <dbReference type="SAM" id="Coils"/>
    </source>
</evidence>
<evidence type="ECO:0000256" key="17">
    <source>
        <dbReference type="ARBA" id="ARBA00047424"/>
    </source>
</evidence>
<dbReference type="GO" id="GO:0005524">
    <property type="term" value="F:ATP binding"/>
    <property type="evidence" value="ECO:0007669"/>
    <property type="project" value="UniProtKB-UniRule"/>
</dbReference>
<dbReference type="SUPFAM" id="SSF55008">
    <property type="entry name" value="HMA, heavy metal-associated domain"/>
    <property type="match status" value="2"/>
</dbReference>
<dbReference type="SFLD" id="SFLDS00003">
    <property type="entry name" value="Haloacid_Dehalogenase"/>
    <property type="match status" value="1"/>
</dbReference>
<dbReference type="NCBIfam" id="TIGR01512">
    <property type="entry name" value="ATPase-IB2_Cd"/>
    <property type="match status" value="1"/>
</dbReference>
<dbReference type="GO" id="GO:0016887">
    <property type="term" value="F:ATP hydrolysis activity"/>
    <property type="evidence" value="ECO:0007669"/>
    <property type="project" value="InterPro"/>
</dbReference>
<comment type="similarity">
    <text evidence="2 18">Belongs to the cation transport ATPase (P-type) (TC 3.A.3) family. Type IB subfamily.</text>
</comment>
<dbReference type="InterPro" id="IPR023298">
    <property type="entry name" value="ATPase_P-typ_TM_dom_sf"/>
</dbReference>
<dbReference type="GO" id="GO:0005507">
    <property type="term" value="F:copper ion binding"/>
    <property type="evidence" value="ECO:0007669"/>
    <property type="project" value="InterPro"/>
</dbReference>
<dbReference type="InterPro" id="IPR017969">
    <property type="entry name" value="Heavy-metal-associated_CS"/>
</dbReference>
<dbReference type="EC" id="7.2.2.9" evidence="16"/>
<dbReference type="PANTHER" id="PTHR43520">
    <property type="entry name" value="ATP7, ISOFORM B"/>
    <property type="match status" value="1"/>
</dbReference>
<keyword evidence="9 18" id="KW-0067">ATP-binding</keyword>
<keyword evidence="10" id="KW-0460">Magnesium</keyword>
<evidence type="ECO:0000256" key="12">
    <source>
        <dbReference type="ARBA" id="ARBA00022989"/>
    </source>
</evidence>
<dbReference type="GO" id="GO:0005886">
    <property type="term" value="C:plasma membrane"/>
    <property type="evidence" value="ECO:0007669"/>
    <property type="project" value="UniProtKB-SubCell"/>
</dbReference>
<evidence type="ECO:0000256" key="1">
    <source>
        <dbReference type="ARBA" id="ARBA00004127"/>
    </source>
</evidence>
<dbReference type="CDD" id="cd02094">
    <property type="entry name" value="P-type_ATPase_Cu-like"/>
    <property type="match status" value="1"/>
</dbReference>
<dbReference type="PROSITE" id="PS50846">
    <property type="entry name" value="HMA_2"/>
    <property type="match status" value="2"/>
</dbReference>
<dbReference type="InterPro" id="IPR006121">
    <property type="entry name" value="HMA_dom"/>
</dbReference>
<proteinExistence type="inferred from homology"/>
<evidence type="ECO:0000256" key="7">
    <source>
        <dbReference type="ARBA" id="ARBA00022741"/>
    </source>
</evidence>
<dbReference type="PROSITE" id="PS01047">
    <property type="entry name" value="HMA_1"/>
    <property type="match status" value="1"/>
</dbReference>
<dbReference type="Proteomes" id="UP000594464">
    <property type="component" value="Chromosome"/>
</dbReference>
<dbReference type="SFLD" id="SFLDF00027">
    <property type="entry name" value="p-type_atpase"/>
    <property type="match status" value="1"/>
</dbReference>
<feature type="transmembrane region" description="Helical" evidence="18">
    <location>
        <begin position="197"/>
        <end position="215"/>
    </location>
</feature>
<dbReference type="SUPFAM" id="SSF56784">
    <property type="entry name" value="HAD-like"/>
    <property type="match status" value="1"/>
</dbReference>
<evidence type="ECO:0000256" key="4">
    <source>
        <dbReference type="ARBA" id="ARBA00022692"/>
    </source>
</evidence>
<dbReference type="CDD" id="cd00371">
    <property type="entry name" value="HMA"/>
    <property type="match status" value="2"/>
</dbReference>
<dbReference type="FunFam" id="2.70.150.10:FF:000002">
    <property type="entry name" value="Copper-transporting ATPase 1, putative"/>
    <property type="match status" value="1"/>
</dbReference>
<dbReference type="NCBIfam" id="TIGR01511">
    <property type="entry name" value="ATPase-IB1_Cu"/>
    <property type="match status" value="1"/>
</dbReference>
<dbReference type="Gene3D" id="3.40.1110.10">
    <property type="entry name" value="Calcium-transporting ATPase, cytoplasmic domain N"/>
    <property type="match status" value="1"/>
</dbReference>
<keyword evidence="7 18" id="KW-0547">Nucleotide-binding</keyword>
<dbReference type="Pfam" id="PF00403">
    <property type="entry name" value="HMA"/>
    <property type="match status" value="2"/>
</dbReference>
<dbReference type="InterPro" id="IPR044492">
    <property type="entry name" value="P_typ_ATPase_HD_dom"/>
</dbReference>
<keyword evidence="12 18" id="KW-1133">Transmembrane helix</keyword>
<keyword evidence="18" id="KW-1003">Cell membrane</keyword>
<dbReference type="Pfam" id="PF00702">
    <property type="entry name" value="Hydrolase"/>
    <property type="match status" value="1"/>
</dbReference>
<evidence type="ECO:0000256" key="16">
    <source>
        <dbReference type="ARBA" id="ARBA00038904"/>
    </source>
</evidence>
<evidence type="ECO:0000256" key="11">
    <source>
        <dbReference type="ARBA" id="ARBA00022967"/>
    </source>
</evidence>
<dbReference type="SUPFAM" id="SSF81653">
    <property type="entry name" value="Calcium ATPase, transduction domain A"/>
    <property type="match status" value="1"/>
</dbReference>
<evidence type="ECO:0000256" key="13">
    <source>
        <dbReference type="ARBA" id="ARBA00023008"/>
    </source>
</evidence>
<feature type="transmembrane region" description="Helical" evidence="18">
    <location>
        <begin position="449"/>
        <end position="470"/>
    </location>
</feature>
<dbReference type="InterPro" id="IPR027256">
    <property type="entry name" value="P-typ_ATPase_IB"/>
</dbReference>
<feature type="domain" description="HMA" evidence="20">
    <location>
        <begin position="10"/>
        <end position="76"/>
    </location>
</feature>
<dbReference type="Gene3D" id="2.70.150.10">
    <property type="entry name" value="Calcium-transporting ATPase, cytoplasmic transduction domain A"/>
    <property type="match status" value="1"/>
</dbReference>
<dbReference type="EMBL" id="CP048620">
    <property type="protein sequence ID" value="QPJ65789.1"/>
    <property type="molecule type" value="Genomic_DNA"/>
</dbReference>
<dbReference type="AlphaFoldDB" id="A0A7T0C3D4"/>
<dbReference type="SFLD" id="SFLDG00002">
    <property type="entry name" value="C1.7:_P-type_atpase_like"/>
    <property type="match status" value="1"/>
</dbReference>
<keyword evidence="13" id="KW-0186">Copper</keyword>
<dbReference type="InterPro" id="IPR023299">
    <property type="entry name" value="ATPase_P-typ_cyto_dom_N"/>
</dbReference>
<dbReference type="PRINTS" id="PR00119">
    <property type="entry name" value="CATATPASE"/>
</dbReference>
<feature type="transmembrane region" description="Helical" evidence="18">
    <location>
        <begin position="227"/>
        <end position="251"/>
    </location>
</feature>
<feature type="transmembrane region" description="Helical" evidence="18">
    <location>
        <begin position="169"/>
        <end position="191"/>
    </location>
</feature>
<dbReference type="SUPFAM" id="SSF81665">
    <property type="entry name" value="Calcium ATPase, transmembrane domain M"/>
    <property type="match status" value="1"/>
</dbReference>
<dbReference type="InterPro" id="IPR006122">
    <property type="entry name" value="HMA_Cu_ion-bd"/>
</dbReference>
<comment type="subcellular location">
    <subcellularLocation>
        <location evidence="18">Cell membrane</location>
    </subcellularLocation>
    <subcellularLocation>
        <location evidence="1">Endomembrane system</location>
        <topology evidence="1">Multi-pass membrane protein</topology>
    </subcellularLocation>
</comment>
<accession>A0A7T0C3D4</accession>
<comment type="catalytic activity">
    <reaction evidence="17">
        <text>Cu(2+)(in) + ATP + H2O = Cu(2+)(out) + ADP + phosphate + H(+)</text>
        <dbReference type="Rhea" id="RHEA:10376"/>
        <dbReference type="ChEBI" id="CHEBI:15377"/>
        <dbReference type="ChEBI" id="CHEBI:15378"/>
        <dbReference type="ChEBI" id="CHEBI:29036"/>
        <dbReference type="ChEBI" id="CHEBI:30616"/>
        <dbReference type="ChEBI" id="CHEBI:43474"/>
        <dbReference type="ChEBI" id="CHEBI:456216"/>
        <dbReference type="EC" id="7.2.2.9"/>
    </reaction>
</comment>
<feature type="transmembrane region" description="Helical" evidence="18">
    <location>
        <begin position="415"/>
        <end position="437"/>
    </location>
</feature>
<dbReference type="NCBIfam" id="TIGR01494">
    <property type="entry name" value="ATPase_P-type"/>
    <property type="match status" value="1"/>
</dbReference>
<evidence type="ECO:0000259" key="20">
    <source>
        <dbReference type="PROSITE" id="PS50846"/>
    </source>
</evidence>
<dbReference type="InterPro" id="IPR036163">
    <property type="entry name" value="HMA_dom_sf"/>
</dbReference>
<dbReference type="GO" id="GO:0012505">
    <property type="term" value="C:endomembrane system"/>
    <property type="evidence" value="ECO:0007669"/>
    <property type="project" value="UniProtKB-SubCell"/>
</dbReference>
<keyword evidence="4 18" id="KW-0812">Transmembrane</keyword>
<gene>
    <name evidence="21" type="primary">cadA</name>
    <name evidence="21" type="ORF">G3M78_10465</name>
</gene>
<dbReference type="NCBIfam" id="TIGR01525">
    <property type="entry name" value="ATPase-IB_hvy"/>
    <property type="match status" value="1"/>
</dbReference>
<feature type="transmembrane region" description="Helical" evidence="18">
    <location>
        <begin position="263"/>
        <end position="281"/>
    </location>
</feature>